<organism evidence="4 5">
    <name type="scientific">Microbacterium elymi</name>
    <dbReference type="NCBI Taxonomy" id="2909587"/>
    <lineage>
        <taxon>Bacteria</taxon>
        <taxon>Bacillati</taxon>
        <taxon>Actinomycetota</taxon>
        <taxon>Actinomycetes</taxon>
        <taxon>Micrococcales</taxon>
        <taxon>Microbacteriaceae</taxon>
        <taxon>Microbacterium</taxon>
    </lineage>
</organism>
<evidence type="ECO:0000313" key="5">
    <source>
        <dbReference type="Proteomes" id="UP001054811"/>
    </source>
</evidence>
<dbReference type="InterPro" id="IPR016181">
    <property type="entry name" value="Acyl_CoA_acyltransferase"/>
</dbReference>
<proteinExistence type="predicted"/>
<evidence type="ECO:0000313" key="4">
    <source>
        <dbReference type="EMBL" id="UUT35213.1"/>
    </source>
</evidence>
<dbReference type="Pfam" id="PF00583">
    <property type="entry name" value="Acetyltransf_1"/>
    <property type="match status" value="1"/>
</dbReference>
<dbReference type="PANTHER" id="PTHR43072:SF51">
    <property type="entry name" value="ABC SUPERFAMILY TRANSPORT PROTEIN"/>
    <property type="match status" value="1"/>
</dbReference>
<gene>
    <name evidence="4" type="ORF">L2X98_33905</name>
</gene>
<name>A0ABY5NJ87_9MICO</name>
<evidence type="ECO:0000256" key="1">
    <source>
        <dbReference type="ARBA" id="ARBA00022679"/>
    </source>
</evidence>
<keyword evidence="1" id="KW-0808">Transferase</keyword>
<dbReference type="RefSeq" id="WP_259611770.1">
    <property type="nucleotide sequence ID" value="NZ_CP091139.2"/>
</dbReference>
<dbReference type="SUPFAM" id="SSF55729">
    <property type="entry name" value="Acyl-CoA N-acyltransferases (Nat)"/>
    <property type="match status" value="1"/>
</dbReference>
<keyword evidence="5" id="KW-1185">Reference proteome</keyword>
<dbReference type="InterPro" id="IPR000182">
    <property type="entry name" value="GNAT_dom"/>
</dbReference>
<dbReference type="PROSITE" id="PS51186">
    <property type="entry name" value="GNAT"/>
    <property type="match status" value="1"/>
</dbReference>
<reference evidence="4" key="1">
    <citation type="submission" date="2022-01" db="EMBL/GenBank/DDBJ databases">
        <title>Microbacterium eymi and Microbacterium rhizovicinus sp. nov., isolated from the rhizospheric soil of Elymus tsukushiensis, a plant native to the Dokdo Islands, Republic of Korea.</title>
        <authorList>
            <person name="Hwang Y.J."/>
        </authorList>
    </citation>
    <scope>NUCLEOTIDE SEQUENCE</scope>
    <source>
        <strain evidence="4">KUDC0405</strain>
    </source>
</reference>
<accession>A0ABY5NJ87</accession>
<dbReference type="Proteomes" id="UP001054811">
    <property type="component" value="Chromosome"/>
</dbReference>
<sequence>MSLAVRTAQPSDVDAILEVQTAAGRSTSDRFRNWASRAVDGGDEHLCVALEQGAVLGWAATRLFRDRQDDAPSGHYLMGITVAPAHRRRGVAAVLVAARLELLRRDGAEHAYYFTNARNEASIAAHRRWRFRELARGAQFRGVPFDGGEGVLFGAPLAA</sequence>
<dbReference type="EMBL" id="CP091139">
    <property type="protein sequence ID" value="UUT35213.1"/>
    <property type="molecule type" value="Genomic_DNA"/>
</dbReference>
<dbReference type="CDD" id="cd04301">
    <property type="entry name" value="NAT_SF"/>
    <property type="match status" value="1"/>
</dbReference>
<feature type="domain" description="N-acetyltransferase" evidence="3">
    <location>
        <begin position="3"/>
        <end position="158"/>
    </location>
</feature>
<evidence type="ECO:0000259" key="3">
    <source>
        <dbReference type="PROSITE" id="PS51186"/>
    </source>
</evidence>
<keyword evidence="2" id="KW-0012">Acyltransferase</keyword>
<dbReference type="PANTHER" id="PTHR43072">
    <property type="entry name" value="N-ACETYLTRANSFERASE"/>
    <property type="match status" value="1"/>
</dbReference>
<evidence type="ECO:0000256" key="2">
    <source>
        <dbReference type="ARBA" id="ARBA00023315"/>
    </source>
</evidence>
<protein>
    <submittedName>
        <fullName evidence="4">GNAT family N-acetyltransferase</fullName>
    </submittedName>
</protein>
<dbReference type="Gene3D" id="3.40.630.30">
    <property type="match status" value="1"/>
</dbReference>